<dbReference type="SMART" id="SM00448">
    <property type="entry name" value="REC"/>
    <property type="match status" value="1"/>
</dbReference>
<dbReference type="GO" id="GO:0000160">
    <property type="term" value="P:phosphorelay signal transduction system"/>
    <property type="evidence" value="ECO:0007669"/>
    <property type="project" value="InterPro"/>
</dbReference>
<reference evidence="4" key="1">
    <citation type="journal article" date="2011" name="MBio">
        <title>Novel metabolic attributes of the genus Cyanothece, comprising a group of unicellular nitrogen-fixing Cyanobacteria.</title>
        <authorList>
            <person name="Bandyopadhyay A."/>
            <person name="Elvitigala T."/>
            <person name="Welsh E."/>
            <person name="Stockel J."/>
            <person name="Liberton M."/>
            <person name="Min H."/>
            <person name="Sherman L.A."/>
            <person name="Pakrasi H.B."/>
        </authorList>
    </citation>
    <scope>NUCLEOTIDE SEQUENCE [LARGE SCALE GENOMIC DNA]</scope>
    <source>
        <strain evidence="4">PCC 8801</strain>
    </source>
</reference>
<dbReference type="InterPro" id="IPR022552">
    <property type="entry name" value="UPF_Ycf55"/>
</dbReference>
<feature type="domain" description="Response regulatory" evidence="2">
    <location>
        <begin position="15"/>
        <end position="133"/>
    </location>
</feature>
<protein>
    <submittedName>
        <fullName evidence="3">Response regulator receiver protein</fullName>
    </submittedName>
</protein>
<keyword evidence="4" id="KW-1185">Reference proteome</keyword>
<dbReference type="InterPro" id="IPR016837">
    <property type="entry name" value="Uncharacterised_Ycf55_cyanobac"/>
</dbReference>
<name>B7JX35_RIPO1</name>
<dbReference type="STRING" id="41431.PCC8801_1841"/>
<dbReference type="InterPro" id="IPR011006">
    <property type="entry name" value="CheY-like_superfamily"/>
</dbReference>
<dbReference type="SUPFAM" id="SSF52172">
    <property type="entry name" value="CheY-like"/>
    <property type="match status" value="1"/>
</dbReference>
<evidence type="ECO:0000313" key="3">
    <source>
        <dbReference type="EMBL" id="ACK65884.1"/>
    </source>
</evidence>
<dbReference type="Pfam" id="PF00072">
    <property type="entry name" value="Response_reg"/>
    <property type="match status" value="1"/>
</dbReference>
<dbReference type="InterPro" id="IPR001789">
    <property type="entry name" value="Sig_transdc_resp-reg_receiver"/>
</dbReference>
<evidence type="ECO:0000256" key="1">
    <source>
        <dbReference type="PROSITE-ProRule" id="PRU00169"/>
    </source>
</evidence>
<dbReference type="InterPro" id="IPR058245">
    <property type="entry name" value="NreC/VraR/RcsB-like_REC"/>
</dbReference>
<gene>
    <name evidence="3" type="ordered locus">PCC8801_1841</name>
</gene>
<keyword evidence="1" id="KW-0597">Phosphoprotein</keyword>
<dbReference type="PROSITE" id="PS50110">
    <property type="entry name" value="RESPONSE_REGULATORY"/>
    <property type="match status" value="1"/>
</dbReference>
<evidence type="ECO:0000259" key="2">
    <source>
        <dbReference type="PROSITE" id="PS50110"/>
    </source>
</evidence>
<dbReference type="AlphaFoldDB" id="B7JX35"/>
<dbReference type="HOGENOM" id="CLU_035485_0_0_3"/>
<dbReference type="OrthoDB" id="458149at2"/>
<feature type="modified residue" description="4-aspartylphosphate" evidence="1">
    <location>
        <position position="66"/>
    </location>
</feature>
<dbReference type="Pfam" id="PF12452">
    <property type="entry name" value="DUF3685"/>
    <property type="match status" value="1"/>
</dbReference>
<dbReference type="RefSeq" id="WP_012595156.1">
    <property type="nucleotide sequence ID" value="NC_011726.1"/>
</dbReference>
<organism evidence="3 4">
    <name type="scientific">Rippkaea orientalis (strain PCC 8801 / RF-1)</name>
    <name type="common">Cyanothece sp. (strain PCC 8801)</name>
    <dbReference type="NCBI Taxonomy" id="41431"/>
    <lineage>
        <taxon>Bacteria</taxon>
        <taxon>Bacillati</taxon>
        <taxon>Cyanobacteriota</taxon>
        <taxon>Cyanophyceae</taxon>
        <taxon>Oscillatoriophycideae</taxon>
        <taxon>Chroococcales</taxon>
        <taxon>Aphanothecaceae</taxon>
        <taxon>Rippkaea</taxon>
        <taxon>Rippkaea orientalis</taxon>
    </lineage>
</organism>
<dbReference type="InterPro" id="IPR051015">
    <property type="entry name" value="EvgA-like"/>
</dbReference>
<dbReference type="Proteomes" id="UP000008204">
    <property type="component" value="Chromosome"/>
</dbReference>
<sequence length="578" mass="66001">MLLFPLRVVSDRPLNLYIIDNDPIFRLGLSSVLGNYGDFHLIGQGEVSTTLLETLSTQTIDLIIVDPDLPDQTNQGWDLCRQIKENHSSIKVCLMTYSTDFLKLQQAKETGIEGYCPKGTAVEELIKILQKIAQGQTQWKMLNLTSFQGNVNLVISRKPWLARLKQSGINQINQNLHQISEKLQKSQLSRGDKLFWSGRKRELLAARWLVNQLIPVAEIMIPSPKDLESPLAAVENNFQTPNMAANSLATIPGFESNNPSIIVYHTLKKIKNNSLNLSSNALEIDIFKPEPKEELITIIIHQLGRVLEDLKFLETTTDNFPKNSTLILQKIWQESALNFMGKYCVLTEKSSLSWEEIEDIIDEYTPSVQEEILAKIPFVSELLKYLLFNESLVIDQVRYRAQSPEAQQRAEMLLHNLLIGIANGIVSLILNNFSELETIRLKLYNESLISSREIARFRNHLSWLYRQQQYWEEPKNIFESQYRLLFWSDKGIEATFIHAPRQEELKQLDGLRWVVTIILETRDAFAPLLRSVVGFIGNGLVYVLTQVVGKGLGLIGRGIIQGIGNSLQETRYGKNRER</sequence>
<dbReference type="EMBL" id="CP001287">
    <property type="protein sequence ID" value="ACK65884.1"/>
    <property type="molecule type" value="Genomic_DNA"/>
</dbReference>
<dbReference type="CDD" id="cd17535">
    <property type="entry name" value="REC_NarL-like"/>
    <property type="match status" value="1"/>
</dbReference>
<dbReference type="Gene3D" id="3.40.50.2300">
    <property type="match status" value="1"/>
</dbReference>
<dbReference type="eggNOG" id="COG2197">
    <property type="taxonomic scope" value="Bacteria"/>
</dbReference>
<dbReference type="PANTHER" id="PTHR45566">
    <property type="entry name" value="HTH-TYPE TRANSCRIPTIONAL REGULATOR YHJB-RELATED"/>
    <property type="match status" value="1"/>
</dbReference>
<dbReference type="KEGG" id="cyp:PCC8801_1841"/>
<dbReference type="PANTHER" id="PTHR45566:SF1">
    <property type="entry name" value="HTH-TYPE TRANSCRIPTIONAL REGULATOR YHJB-RELATED"/>
    <property type="match status" value="1"/>
</dbReference>
<accession>B7JX35</accession>
<proteinExistence type="predicted"/>
<evidence type="ECO:0000313" key="4">
    <source>
        <dbReference type="Proteomes" id="UP000008204"/>
    </source>
</evidence>
<dbReference type="PIRSF" id="PIRSF026434">
    <property type="entry name" value="RR_ycf55_prd"/>
    <property type="match status" value="1"/>
</dbReference>